<evidence type="ECO:0000256" key="3">
    <source>
        <dbReference type="SAM" id="Phobius"/>
    </source>
</evidence>
<feature type="transmembrane region" description="Helical" evidence="3">
    <location>
        <begin position="166"/>
        <end position="187"/>
    </location>
</feature>
<dbReference type="Gene3D" id="3.30.70.270">
    <property type="match status" value="1"/>
</dbReference>
<feature type="transmembrane region" description="Helical" evidence="3">
    <location>
        <begin position="321"/>
        <end position="338"/>
    </location>
</feature>
<keyword evidence="7" id="KW-1185">Reference proteome</keyword>
<comment type="catalytic activity">
    <reaction evidence="2">
        <text>2 GTP = 3',3'-c-di-GMP + 2 diphosphate</text>
        <dbReference type="Rhea" id="RHEA:24898"/>
        <dbReference type="ChEBI" id="CHEBI:33019"/>
        <dbReference type="ChEBI" id="CHEBI:37565"/>
        <dbReference type="ChEBI" id="CHEBI:58805"/>
        <dbReference type="EC" id="2.7.7.65"/>
    </reaction>
</comment>
<accession>A0A502CS62</accession>
<dbReference type="Pfam" id="PF07695">
    <property type="entry name" value="7TMR-DISM_7TM"/>
    <property type="match status" value="1"/>
</dbReference>
<comment type="caution">
    <text evidence="6">The sequence shown here is derived from an EMBL/GenBank/DDBJ whole genome shotgun (WGS) entry which is preliminary data.</text>
</comment>
<name>A0A502CS62_9SPHN</name>
<protein>
    <recommendedName>
        <fullName evidence="1">diguanylate cyclase</fullName>
        <ecNumber evidence="1">2.7.7.65</ecNumber>
    </recommendedName>
</protein>
<dbReference type="InterPro" id="IPR011623">
    <property type="entry name" value="7TMR_DISM_rcpt_extracell_dom1"/>
</dbReference>
<sequence length="551" mass="59502">MSVALTMFGFALPAAAQIGVVGTRIATCIAPMRPELSARALMTDRDGFDCVSPQSALGSGDFDVIATHLPPGLGASGPVALRFASVWLDRASLDVLYADGGIARVAMDQRSITAHLRLGAMIEYNLPARTAPITGLLWRVHGAGNVRGIVLGPSIATPIESARSDLTLGALYAGFGGLCLALLIYNLALWRALRHRFQLAYCAMVTALAIYAVSSSGALAWAFPFIANNDRIRINYLMLALAVVAALSFARSYFEERVYAGWVGRVDRAVCATMLTATSVFIAFAPLAPGPLDRFYNAAFALVLLAVVPVMVRAWWQRSNYLWLFALGWAAPIAFAATRLANNLHLVDYGFWIDNSTLIAMTVEALLSSLAVAYRIHLVTLERDEAREQEIAARLLAATDPLTGLFNRRAFLERIMGRHDDQLLLLADIDHFKRVNETIGHDGGDEVLRVFARALRSSVPADALIARLGGEEFAILAPATSTLSTSSVLDALRAERMPFDLSVTASIGACTGPLANDIDWKRLYRRADLALFEAKAAGRDRARHATVATAA</sequence>
<evidence type="ECO:0000259" key="5">
    <source>
        <dbReference type="PROSITE" id="PS50887"/>
    </source>
</evidence>
<dbReference type="PANTHER" id="PTHR45138">
    <property type="entry name" value="REGULATORY COMPONENTS OF SENSORY TRANSDUCTION SYSTEM"/>
    <property type="match status" value="1"/>
</dbReference>
<dbReference type="OrthoDB" id="9759607at2"/>
<dbReference type="GO" id="GO:0043709">
    <property type="term" value="P:cell adhesion involved in single-species biofilm formation"/>
    <property type="evidence" value="ECO:0007669"/>
    <property type="project" value="TreeGrafter"/>
</dbReference>
<dbReference type="Proteomes" id="UP000318413">
    <property type="component" value="Unassembled WGS sequence"/>
</dbReference>
<dbReference type="InterPro" id="IPR050469">
    <property type="entry name" value="Diguanylate_Cyclase"/>
</dbReference>
<keyword evidence="3" id="KW-0472">Membrane</keyword>
<keyword evidence="4" id="KW-0732">Signal</keyword>
<dbReference type="EMBL" id="RCZK01000001">
    <property type="protein sequence ID" value="TPG15718.1"/>
    <property type="molecule type" value="Genomic_DNA"/>
</dbReference>
<dbReference type="PANTHER" id="PTHR45138:SF9">
    <property type="entry name" value="DIGUANYLATE CYCLASE DGCM-RELATED"/>
    <property type="match status" value="1"/>
</dbReference>
<organism evidence="6 7">
    <name type="scientific">Sphingomonas oligophenolica</name>
    <dbReference type="NCBI Taxonomy" id="301154"/>
    <lineage>
        <taxon>Bacteria</taxon>
        <taxon>Pseudomonadati</taxon>
        <taxon>Pseudomonadota</taxon>
        <taxon>Alphaproteobacteria</taxon>
        <taxon>Sphingomonadales</taxon>
        <taxon>Sphingomonadaceae</taxon>
        <taxon>Sphingomonas</taxon>
    </lineage>
</organism>
<dbReference type="SUPFAM" id="SSF55073">
    <property type="entry name" value="Nucleotide cyclase"/>
    <property type="match status" value="1"/>
</dbReference>
<dbReference type="InterPro" id="IPR000160">
    <property type="entry name" value="GGDEF_dom"/>
</dbReference>
<dbReference type="CDD" id="cd01949">
    <property type="entry name" value="GGDEF"/>
    <property type="match status" value="1"/>
</dbReference>
<dbReference type="GO" id="GO:1902201">
    <property type="term" value="P:negative regulation of bacterial-type flagellum-dependent cell motility"/>
    <property type="evidence" value="ECO:0007669"/>
    <property type="project" value="TreeGrafter"/>
</dbReference>
<dbReference type="InterPro" id="IPR043128">
    <property type="entry name" value="Rev_trsase/Diguanyl_cyclase"/>
</dbReference>
<dbReference type="InterPro" id="IPR029787">
    <property type="entry name" value="Nucleotide_cyclase"/>
</dbReference>
<keyword evidence="3" id="KW-0812">Transmembrane</keyword>
<evidence type="ECO:0000313" key="6">
    <source>
        <dbReference type="EMBL" id="TPG15718.1"/>
    </source>
</evidence>
<dbReference type="SMART" id="SM00267">
    <property type="entry name" value="GGDEF"/>
    <property type="match status" value="1"/>
</dbReference>
<feature type="domain" description="GGDEF" evidence="5">
    <location>
        <begin position="420"/>
        <end position="547"/>
    </location>
</feature>
<feature type="transmembrane region" description="Helical" evidence="3">
    <location>
        <begin position="234"/>
        <end position="254"/>
    </location>
</feature>
<dbReference type="PROSITE" id="PS50887">
    <property type="entry name" value="GGDEF"/>
    <property type="match status" value="1"/>
</dbReference>
<proteinExistence type="predicted"/>
<keyword evidence="3" id="KW-1133">Transmembrane helix</keyword>
<evidence type="ECO:0000313" key="7">
    <source>
        <dbReference type="Proteomes" id="UP000318413"/>
    </source>
</evidence>
<evidence type="ECO:0000256" key="4">
    <source>
        <dbReference type="SAM" id="SignalP"/>
    </source>
</evidence>
<dbReference type="AlphaFoldDB" id="A0A502CS62"/>
<feature type="chain" id="PRO_5021265499" description="diguanylate cyclase" evidence="4">
    <location>
        <begin position="17"/>
        <end position="551"/>
    </location>
</feature>
<gene>
    <name evidence="6" type="ORF">EAH84_00390</name>
</gene>
<feature type="transmembrane region" description="Helical" evidence="3">
    <location>
        <begin position="199"/>
        <end position="222"/>
    </location>
</feature>
<dbReference type="NCBIfam" id="TIGR00254">
    <property type="entry name" value="GGDEF"/>
    <property type="match status" value="1"/>
</dbReference>
<dbReference type="GO" id="GO:0052621">
    <property type="term" value="F:diguanylate cyclase activity"/>
    <property type="evidence" value="ECO:0007669"/>
    <property type="project" value="UniProtKB-EC"/>
</dbReference>
<feature type="transmembrane region" description="Helical" evidence="3">
    <location>
        <begin position="266"/>
        <end position="289"/>
    </location>
</feature>
<dbReference type="EC" id="2.7.7.65" evidence="1"/>
<feature type="transmembrane region" description="Helical" evidence="3">
    <location>
        <begin position="358"/>
        <end position="377"/>
    </location>
</feature>
<dbReference type="Pfam" id="PF00990">
    <property type="entry name" value="GGDEF"/>
    <property type="match status" value="1"/>
</dbReference>
<evidence type="ECO:0000256" key="1">
    <source>
        <dbReference type="ARBA" id="ARBA00012528"/>
    </source>
</evidence>
<evidence type="ECO:0000256" key="2">
    <source>
        <dbReference type="ARBA" id="ARBA00034247"/>
    </source>
</evidence>
<feature type="transmembrane region" description="Helical" evidence="3">
    <location>
        <begin position="295"/>
        <end position="316"/>
    </location>
</feature>
<reference evidence="6 7" key="1">
    <citation type="journal article" date="2019" name="Environ. Microbiol.">
        <title>Species interactions and distinct microbial communities in high Arctic permafrost affected cryosols are associated with the CH4 and CO2 gas fluxes.</title>
        <authorList>
            <person name="Altshuler I."/>
            <person name="Hamel J."/>
            <person name="Turney S."/>
            <person name="Magnuson E."/>
            <person name="Levesque R."/>
            <person name="Greer C."/>
            <person name="Whyte L.G."/>
        </authorList>
    </citation>
    <scope>NUCLEOTIDE SEQUENCE [LARGE SCALE GENOMIC DNA]</scope>
    <source>
        <strain evidence="6 7">S5.1</strain>
    </source>
</reference>
<dbReference type="GO" id="GO:0005886">
    <property type="term" value="C:plasma membrane"/>
    <property type="evidence" value="ECO:0007669"/>
    <property type="project" value="TreeGrafter"/>
</dbReference>
<feature type="signal peptide" evidence="4">
    <location>
        <begin position="1"/>
        <end position="16"/>
    </location>
</feature>